<keyword evidence="2" id="KW-1185">Reference proteome</keyword>
<gene>
    <name evidence="1" type="ORF">OS493_015756</name>
</gene>
<dbReference type="Proteomes" id="UP001163046">
    <property type="component" value="Unassembled WGS sequence"/>
</dbReference>
<proteinExistence type="predicted"/>
<organism evidence="1 2">
    <name type="scientific">Desmophyllum pertusum</name>
    <dbReference type="NCBI Taxonomy" id="174260"/>
    <lineage>
        <taxon>Eukaryota</taxon>
        <taxon>Metazoa</taxon>
        <taxon>Cnidaria</taxon>
        <taxon>Anthozoa</taxon>
        <taxon>Hexacorallia</taxon>
        <taxon>Scleractinia</taxon>
        <taxon>Caryophylliina</taxon>
        <taxon>Caryophylliidae</taxon>
        <taxon>Desmophyllum</taxon>
    </lineage>
</organism>
<dbReference type="EMBL" id="MU827309">
    <property type="protein sequence ID" value="KAJ7360645.1"/>
    <property type="molecule type" value="Genomic_DNA"/>
</dbReference>
<evidence type="ECO:0000313" key="1">
    <source>
        <dbReference type="EMBL" id="KAJ7360645.1"/>
    </source>
</evidence>
<evidence type="ECO:0000313" key="2">
    <source>
        <dbReference type="Proteomes" id="UP001163046"/>
    </source>
</evidence>
<protein>
    <submittedName>
        <fullName evidence="1">Uncharacterized protein</fullName>
    </submittedName>
</protein>
<comment type="caution">
    <text evidence="1">The sequence shown here is derived from an EMBL/GenBank/DDBJ whole genome shotgun (WGS) entry which is preliminary data.</text>
</comment>
<dbReference type="OrthoDB" id="428346at2759"/>
<dbReference type="Gene3D" id="3.40.50.11350">
    <property type="match status" value="1"/>
</dbReference>
<dbReference type="AlphaFoldDB" id="A0A9W9YQV1"/>
<name>A0A9W9YQV1_9CNID</name>
<reference evidence="1" key="1">
    <citation type="submission" date="2023-01" db="EMBL/GenBank/DDBJ databases">
        <title>Genome assembly of the deep-sea coral Lophelia pertusa.</title>
        <authorList>
            <person name="Herrera S."/>
            <person name="Cordes E."/>
        </authorList>
    </citation>
    <scope>NUCLEOTIDE SEQUENCE</scope>
    <source>
        <strain evidence="1">USNM1676648</strain>
        <tissue evidence="1">Polyp</tissue>
    </source>
</reference>
<accession>A0A9W9YQV1</accession>
<sequence length="170" mass="18918">MGDISFGRGSLQHNEIDYRAFLDCAKAIGEALARRRPDTVKTEIKLFLATDDNKVKQFALKNYASNVVTLNITPLHVKSLMLENSESKRAGMFGVMIDHFLLSECDFLILSSKSTFGHTAAGLLFHPEGTFTYQWENFCGGDKHLLRVPGMKARMKGTQEEGALELETSA</sequence>